<dbReference type="PROSITE" id="PS00688">
    <property type="entry name" value="SIGMA54_INTERACT_3"/>
    <property type="match status" value="1"/>
</dbReference>
<dbReference type="InterPro" id="IPR027417">
    <property type="entry name" value="P-loop_NTPase"/>
</dbReference>
<evidence type="ECO:0000256" key="3">
    <source>
        <dbReference type="ARBA" id="ARBA00022553"/>
    </source>
</evidence>
<dbReference type="SMART" id="SM00382">
    <property type="entry name" value="AAA"/>
    <property type="match status" value="1"/>
</dbReference>
<dbReference type="CDD" id="cd00009">
    <property type="entry name" value="AAA"/>
    <property type="match status" value="1"/>
</dbReference>
<evidence type="ECO:0000259" key="12">
    <source>
        <dbReference type="PROSITE" id="PS50110"/>
    </source>
</evidence>
<evidence type="ECO:0000256" key="5">
    <source>
        <dbReference type="ARBA" id="ARBA00022840"/>
    </source>
</evidence>
<evidence type="ECO:0000256" key="6">
    <source>
        <dbReference type="ARBA" id="ARBA00023015"/>
    </source>
</evidence>
<dbReference type="InterPro" id="IPR025943">
    <property type="entry name" value="Sigma_54_int_dom_ATP-bd_2"/>
</dbReference>
<keyword evidence="5" id="KW-0067">ATP-binding</keyword>
<dbReference type="Pfam" id="PF00072">
    <property type="entry name" value="Response_reg"/>
    <property type="match status" value="1"/>
</dbReference>
<keyword evidence="6" id="KW-0805">Transcription regulation</keyword>
<dbReference type="InterPro" id="IPR009057">
    <property type="entry name" value="Homeodomain-like_sf"/>
</dbReference>
<evidence type="ECO:0000256" key="1">
    <source>
        <dbReference type="ARBA" id="ARBA00004496"/>
    </source>
</evidence>
<name>A0A523UN10_UNCT6</name>
<keyword evidence="7" id="KW-0238">DNA-binding</keyword>
<dbReference type="SUPFAM" id="SSF46689">
    <property type="entry name" value="Homeodomain-like"/>
    <property type="match status" value="1"/>
</dbReference>
<dbReference type="InterPro" id="IPR011006">
    <property type="entry name" value="CheY-like_superfamily"/>
</dbReference>
<dbReference type="CDD" id="cd00156">
    <property type="entry name" value="REC"/>
    <property type="match status" value="1"/>
</dbReference>
<dbReference type="InterPro" id="IPR025944">
    <property type="entry name" value="Sigma_54_int_dom_CS"/>
</dbReference>
<dbReference type="GO" id="GO:0005524">
    <property type="term" value="F:ATP binding"/>
    <property type="evidence" value="ECO:0007669"/>
    <property type="project" value="UniProtKB-KW"/>
</dbReference>
<dbReference type="InterPro" id="IPR025662">
    <property type="entry name" value="Sigma_54_int_dom_ATP-bd_1"/>
</dbReference>
<evidence type="ECO:0000256" key="7">
    <source>
        <dbReference type="ARBA" id="ARBA00023125"/>
    </source>
</evidence>
<dbReference type="Pfam" id="PF02954">
    <property type="entry name" value="HTH_8"/>
    <property type="match status" value="1"/>
</dbReference>
<evidence type="ECO:0000256" key="8">
    <source>
        <dbReference type="ARBA" id="ARBA00023159"/>
    </source>
</evidence>
<dbReference type="SUPFAM" id="SSF52172">
    <property type="entry name" value="CheY-like"/>
    <property type="match status" value="1"/>
</dbReference>
<comment type="caution">
    <text evidence="13">The sequence shown here is derived from an EMBL/GenBank/DDBJ whole genome shotgun (WGS) entry which is preliminary data.</text>
</comment>
<keyword evidence="9" id="KW-0804">Transcription</keyword>
<dbReference type="GO" id="GO:0043565">
    <property type="term" value="F:sequence-specific DNA binding"/>
    <property type="evidence" value="ECO:0007669"/>
    <property type="project" value="InterPro"/>
</dbReference>
<dbReference type="Gene3D" id="3.40.50.2300">
    <property type="match status" value="1"/>
</dbReference>
<proteinExistence type="predicted"/>
<dbReference type="FunFam" id="1.10.8.60:FF:000014">
    <property type="entry name" value="DNA-binding transcriptional regulator NtrC"/>
    <property type="match status" value="1"/>
</dbReference>
<keyword evidence="4" id="KW-0547">Nucleotide-binding</keyword>
<evidence type="ECO:0000313" key="13">
    <source>
        <dbReference type="EMBL" id="TET43920.1"/>
    </source>
</evidence>
<dbReference type="InterPro" id="IPR002197">
    <property type="entry name" value="HTH_Fis"/>
</dbReference>
<dbReference type="SUPFAM" id="SSF52540">
    <property type="entry name" value="P-loop containing nucleoside triphosphate hydrolases"/>
    <property type="match status" value="1"/>
</dbReference>
<dbReference type="PROSITE" id="PS00675">
    <property type="entry name" value="SIGMA54_INTERACT_1"/>
    <property type="match status" value="1"/>
</dbReference>
<dbReference type="Proteomes" id="UP000315525">
    <property type="component" value="Unassembled WGS sequence"/>
</dbReference>
<dbReference type="PROSITE" id="PS50045">
    <property type="entry name" value="SIGMA54_INTERACT_4"/>
    <property type="match status" value="1"/>
</dbReference>
<keyword evidence="8" id="KW-0010">Activator</keyword>
<dbReference type="SMART" id="SM00448">
    <property type="entry name" value="REC"/>
    <property type="match status" value="1"/>
</dbReference>
<gene>
    <name evidence="13" type="ORF">E3J62_11945</name>
</gene>
<keyword evidence="2" id="KW-0963">Cytoplasm</keyword>
<evidence type="ECO:0000256" key="2">
    <source>
        <dbReference type="ARBA" id="ARBA00022490"/>
    </source>
</evidence>
<feature type="modified residue" description="4-aspartylphosphate" evidence="10">
    <location>
        <position position="54"/>
    </location>
</feature>
<dbReference type="InterPro" id="IPR001789">
    <property type="entry name" value="Sig_transdc_resp-reg_receiver"/>
</dbReference>
<dbReference type="FunFam" id="3.40.50.2300:FF:000018">
    <property type="entry name" value="DNA-binding transcriptional regulator NtrC"/>
    <property type="match status" value="1"/>
</dbReference>
<dbReference type="Gene3D" id="1.10.8.60">
    <property type="match status" value="1"/>
</dbReference>
<organism evidence="13 14">
    <name type="scientific">candidate division TA06 bacterium</name>
    <dbReference type="NCBI Taxonomy" id="2250710"/>
    <lineage>
        <taxon>Bacteria</taxon>
        <taxon>Bacteria division TA06</taxon>
    </lineage>
</organism>
<dbReference type="GO" id="GO:0005737">
    <property type="term" value="C:cytoplasm"/>
    <property type="evidence" value="ECO:0007669"/>
    <property type="project" value="UniProtKB-SubCell"/>
</dbReference>
<dbReference type="AlphaFoldDB" id="A0A523UN10"/>
<accession>A0A523UN10</accession>
<protein>
    <submittedName>
        <fullName evidence="13">Sigma-54-dependent Fis family transcriptional regulator</fullName>
    </submittedName>
</protein>
<evidence type="ECO:0000256" key="9">
    <source>
        <dbReference type="ARBA" id="ARBA00023163"/>
    </source>
</evidence>
<dbReference type="EMBL" id="SOJN01000143">
    <property type="protein sequence ID" value="TET43920.1"/>
    <property type="molecule type" value="Genomic_DNA"/>
</dbReference>
<keyword evidence="3 10" id="KW-0597">Phosphoprotein</keyword>
<dbReference type="Gene3D" id="1.10.10.60">
    <property type="entry name" value="Homeodomain-like"/>
    <property type="match status" value="1"/>
</dbReference>
<dbReference type="FunFam" id="3.40.50.300:FF:000006">
    <property type="entry name" value="DNA-binding transcriptional regulator NtrC"/>
    <property type="match status" value="1"/>
</dbReference>
<dbReference type="GO" id="GO:0006355">
    <property type="term" value="P:regulation of DNA-templated transcription"/>
    <property type="evidence" value="ECO:0007669"/>
    <property type="project" value="InterPro"/>
</dbReference>
<comment type="subcellular location">
    <subcellularLocation>
        <location evidence="1">Cytoplasm</location>
    </subcellularLocation>
</comment>
<evidence type="ECO:0000256" key="10">
    <source>
        <dbReference type="PROSITE-ProRule" id="PRU00169"/>
    </source>
</evidence>
<feature type="domain" description="Response regulatory" evidence="12">
    <location>
        <begin position="5"/>
        <end position="119"/>
    </location>
</feature>
<dbReference type="PROSITE" id="PS00676">
    <property type="entry name" value="SIGMA54_INTERACT_2"/>
    <property type="match status" value="1"/>
</dbReference>
<evidence type="ECO:0000259" key="11">
    <source>
        <dbReference type="PROSITE" id="PS50045"/>
    </source>
</evidence>
<dbReference type="PROSITE" id="PS50110">
    <property type="entry name" value="RESPONSE_REGULATORY"/>
    <property type="match status" value="1"/>
</dbReference>
<dbReference type="Pfam" id="PF25601">
    <property type="entry name" value="AAA_lid_14"/>
    <property type="match status" value="1"/>
</dbReference>
<dbReference type="InterPro" id="IPR058031">
    <property type="entry name" value="AAA_lid_NorR"/>
</dbReference>
<dbReference type="GO" id="GO:0000160">
    <property type="term" value="P:phosphorelay signal transduction system"/>
    <property type="evidence" value="ECO:0007669"/>
    <property type="project" value="InterPro"/>
</dbReference>
<feature type="domain" description="Sigma-54 factor interaction" evidence="11">
    <location>
        <begin position="144"/>
        <end position="373"/>
    </location>
</feature>
<dbReference type="Pfam" id="PF00158">
    <property type="entry name" value="Sigma54_activat"/>
    <property type="match status" value="1"/>
</dbReference>
<dbReference type="PRINTS" id="PR01590">
    <property type="entry name" value="HTHFIS"/>
</dbReference>
<evidence type="ECO:0000256" key="4">
    <source>
        <dbReference type="ARBA" id="ARBA00022741"/>
    </source>
</evidence>
<dbReference type="InterPro" id="IPR002078">
    <property type="entry name" value="Sigma_54_int"/>
</dbReference>
<evidence type="ECO:0000313" key="14">
    <source>
        <dbReference type="Proteomes" id="UP000315525"/>
    </source>
</evidence>
<sequence length="446" mass="50312">MARERVMIVDDEESIREWLSIALKKEGYEIKCAENGEQALELYKKDRFDAIITDIRMPKLDGLELLKEIKGLNPSANIIMTTAFGSMESAIEALRGGAADYITKPFKIEEVKLRLEKIMESERLKRENIYLKAVLKKKEGERKIIGKSPAFMNVLAMVDKISKSDSTIMIYGDSGTGKEIIAKEIHNRSNRVDRAFITINCGALPETLLESELFGHKKGSFTGAIKDKAGLFQVADKGTFFLDEVGETSPGTQVKLLRVLQEREIVPVGSTSPIKVDVRVIAATNEDLEQKMDDGVFRKDLFYRLNVIPLRIPPMKERRTDIPLLTDYFLKKYCTKMGVPLKKISSGASQVMMRYSWPGNVRELENAIERAIVLQEGDTVRIGDLPEKMIQETPKQVFGSLKEKEKEAIASALEETAWNAAKAARTLGIHPSTLYRKLKRYGMDKK</sequence>
<reference evidence="13 14" key="1">
    <citation type="submission" date="2019-03" db="EMBL/GenBank/DDBJ databases">
        <title>Metabolic potential of uncultured bacteria and archaea associated with petroleum seepage in deep-sea sediments.</title>
        <authorList>
            <person name="Dong X."/>
            <person name="Hubert C."/>
        </authorList>
    </citation>
    <scope>NUCLEOTIDE SEQUENCE [LARGE SCALE GENOMIC DNA]</scope>
    <source>
        <strain evidence="13">E44_bin18</strain>
    </source>
</reference>
<dbReference type="Gene3D" id="3.40.50.300">
    <property type="entry name" value="P-loop containing nucleotide triphosphate hydrolases"/>
    <property type="match status" value="1"/>
</dbReference>
<dbReference type="PANTHER" id="PTHR32071">
    <property type="entry name" value="TRANSCRIPTIONAL REGULATORY PROTEIN"/>
    <property type="match status" value="1"/>
</dbReference>
<dbReference type="InterPro" id="IPR003593">
    <property type="entry name" value="AAA+_ATPase"/>
</dbReference>